<gene>
    <name evidence="20" type="ORF">HG542_31010</name>
</gene>
<organism evidence="20 21">
    <name type="scientific">Streptomyces morookaense</name>
    <name type="common">Streptoverticillium morookaense</name>
    <dbReference type="NCBI Taxonomy" id="1970"/>
    <lineage>
        <taxon>Bacteria</taxon>
        <taxon>Bacillati</taxon>
        <taxon>Actinomycetota</taxon>
        <taxon>Actinomycetes</taxon>
        <taxon>Kitasatosporales</taxon>
        <taxon>Streptomycetaceae</taxon>
        <taxon>Streptomyces</taxon>
    </lineage>
</organism>
<sequence length="832" mass="88544">MLQRFTLPRCVSGSLAACATVAGLLATPALAAPPAPVATPHARTASPVPPTGSTAGNGERDAVQRRRMSVDRLPPLSPAPRTAEQKPHASEKPEASCTPADFGSRSGSDLVSFVRAASKDCVNTLFSVTGPDAHNIFREAQMVTVADAFGNAAETYPGDDSTGALQLTLFLRAGYYVQFNHASDVGSYGPDLAKATEAGLDAFFDNGHWKDVTSANGATLGEVLILTDSADEQARYLNVYQQVLDGYNSSYDAIPSMLAAVNDVYTPLWRGNWNTAYVNAVTADPGIIDTLKAFAVNHLGLLGTDRSYLDSNAGMNVARYLEHPALRDKVRPLAKELLDAAKITGPTAPLWVTVASQADYYDRAGCDYLGTCNLADRLTKAALPVTHSCDASHTISAQALTSDELAATCASLLGQDPFFHALVKDSGAIPGQYESTIRLVVFGSRADYQTYAGAIFGVSTDNGGITLTGDPTKADNQPTSIMYQKAQDDGFTARIWNLNHEYTHYLDARYDMKGDFAQQTTVPDVWWIEGLAEYVSYGYRGITDDGAVAEAGKHTYRLSTLFQNTYANSDVTRTYPWGYLAVRYMAEKHPADLDAMLAHFRTGDYPGGYAVYATGIGTRYDADFDSWLTACASGACAAKAGPAAGFDAKVSGLTVALTDRSTASGNGRIASRSWNFGDGTSSTEANPSKTYAAAGTYTVTLTVTDDGGRTSTARKQVTVGGDVTTCQDPDTRLLGRNCSRTGRSATAGNLDYLYLYLPAGTTTLTASTTGGTGDAYLYYNPDNWATDKAYTTSSTKSGTAQSITVTNTAAGYRFISLYAKTSFSGVTVTTRY</sequence>
<proteinExistence type="predicted"/>
<feature type="region of interest" description="Disordered" evidence="17">
    <location>
        <begin position="34"/>
        <end position="104"/>
    </location>
</feature>
<dbReference type="InterPro" id="IPR000601">
    <property type="entry name" value="PKD_dom"/>
</dbReference>
<evidence type="ECO:0000256" key="17">
    <source>
        <dbReference type="SAM" id="MobiDB-lite"/>
    </source>
</evidence>
<dbReference type="Pfam" id="PF01752">
    <property type="entry name" value="Peptidase_M9"/>
    <property type="match status" value="1"/>
</dbReference>
<keyword evidence="9 18" id="KW-0732">Signal</keyword>
<evidence type="ECO:0000256" key="2">
    <source>
        <dbReference type="ARBA" id="ARBA00001913"/>
    </source>
</evidence>
<evidence type="ECO:0000256" key="9">
    <source>
        <dbReference type="ARBA" id="ARBA00022729"/>
    </source>
</evidence>
<feature type="active site" evidence="16">
    <location>
        <position position="501"/>
    </location>
</feature>
<dbReference type="Proteomes" id="UP000587462">
    <property type="component" value="Unassembled WGS sequence"/>
</dbReference>
<feature type="signal peptide" evidence="18">
    <location>
        <begin position="1"/>
        <end position="31"/>
    </location>
</feature>
<comment type="cofactor">
    <cofactor evidence="2">
        <name>Ca(2+)</name>
        <dbReference type="ChEBI" id="CHEBI:29108"/>
    </cofactor>
</comment>
<evidence type="ECO:0000256" key="5">
    <source>
        <dbReference type="ARBA" id="ARBA00012653"/>
    </source>
</evidence>
<evidence type="ECO:0000313" key="20">
    <source>
        <dbReference type="EMBL" id="NVK82048.1"/>
    </source>
</evidence>
<dbReference type="GO" id="GO:0006508">
    <property type="term" value="P:proteolysis"/>
    <property type="evidence" value="ECO:0007669"/>
    <property type="project" value="UniProtKB-KW"/>
</dbReference>
<dbReference type="PANTHER" id="PTHR13062">
    <property type="entry name" value="COLLAGENASE"/>
    <property type="match status" value="1"/>
</dbReference>
<dbReference type="AlphaFoldDB" id="A0A7Y7BAK8"/>
<dbReference type="Pfam" id="PF08453">
    <property type="entry name" value="Peptidase_M9_N"/>
    <property type="match status" value="1"/>
</dbReference>
<comment type="cofactor">
    <cofactor evidence="3">
        <name>Zn(2+)</name>
        <dbReference type="ChEBI" id="CHEBI:29105"/>
    </cofactor>
</comment>
<evidence type="ECO:0000256" key="11">
    <source>
        <dbReference type="ARBA" id="ARBA00022833"/>
    </source>
</evidence>
<keyword evidence="13" id="KW-0843">Virulence</keyword>
<evidence type="ECO:0000256" key="16">
    <source>
        <dbReference type="PIRSR" id="PIRSR602169-1"/>
    </source>
</evidence>
<dbReference type="PRINTS" id="PR00931">
    <property type="entry name" value="MICOLLPTASE"/>
</dbReference>
<dbReference type="PANTHER" id="PTHR13062:SF9">
    <property type="entry name" value="MICROBIAL COLLAGENASE"/>
    <property type="match status" value="1"/>
</dbReference>
<dbReference type="Gene3D" id="3.40.30.160">
    <property type="entry name" value="Collagenase ColT, N-terminal domain"/>
    <property type="match status" value="1"/>
</dbReference>
<dbReference type="InterPro" id="IPR002169">
    <property type="entry name" value="Peptidase_M9A/M9B"/>
</dbReference>
<evidence type="ECO:0000256" key="18">
    <source>
        <dbReference type="SAM" id="SignalP"/>
    </source>
</evidence>
<dbReference type="RefSeq" id="WP_171087346.1">
    <property type="nucleotide sequence ID" value="NZ_BNBU01000006.1"/>
</dbReference>
<dbReference type="GO" id="GO:0005576">
    <property type="term" value="C:extracellular region"/>
    <property type="evidence" value="ECO:0007669"/>
    <property type="project" value="UniProtKB-SubCell"/>
</dbReference>
<evidence type="ECO:0000256" key="15">
    <source>
        <dbReference type="ARBA" id="ARBA00023145"/>
    </source>
</evidence>
<protein>
    <recommendedName>
        <fullName evidence="5">microbial collagenase</fullName>
        <ecNumber evidence="5">3.4.24.3</ecNumber>
    </recommendedName>
</protein>
<evidence type="ECO:0000313" key="21">
    <source>
        <dbReference type="Proteomes" id="UP000587462"/>
    </source>
</evidence>
<keyword evidence="6" id="KW-0964">Secreted</keyword>
<keyword evidence="7" id="KW-0645">Protease</keyword>
<comment type="catalytic activity">
    <reaction evidence="1">
        <text>Digestion of native collagen in the triple helical region at Xaa-|-Gly bonds. With synthetic peptides, a preference is shown for Gly at P3 and P1', Pro and Ala at P2 and P2', and hydroxyproline, Ala or Arg at P3'.</text>
        <dbReference type="EC" id="3.4.24.3"/>
    </reaction>
</comment>
<name>A0A7Y7BAK8_STRMO</name>
<dbReference type="Pfam" id="PF18911">
    <property type="entry name" value="PKD_4"/>
    <property type="match status" value="1"/>
</dbReference>
<accession>A0A7Y7BAK8</accession>
<keyword evidence="10" id="KW-0378">Hydrolase</keyword>
<evidence type="ECO:0000256" key="8">
    <source>
        <dbReference type="ARBA" id="ARBA00022723"/>
    </source>
</evidence>
<dbReference type="GO" id="GO:0008270">
    <property type="term" value="F:zinc ion binding"/>
    <property type="evidence" value="ECO:0007669"/>
    <property type="project" value="InterPro"/>
</dbReference>
<keyword evidence="11" id="KW-0862">Zinc</keyword>
<dbReference type="Pfam" id="PF04151">
    <property type="entry name" value="PPC"/>
    <property type="match status" value="1"/>
</dbReference>
<keyword evidence="12" id="KW-0106">Calcium</keyword>
<evidence type="ECO:0000256" key="7">
    <source>
        <dbReference type="ARBA" id="ARBA00022670"/>
    </source>
</evidence>
<keyword evidence="14" id="KW-0482">Metalloprotease</keyword>
<dbReference type="PROSITE" id="PS50093">
    <property type="entry name" value="PKD"/>
    <property type="match status" value="1"/>
</dbReference>
<dbReference type="SUPFAM" id="SSF49299">
    <property type="entry name" value="PKD domain"/>
    <property type="match status" value="1"/>
</dbReference>
<dbReference type="InterPro" id="IPR007280">
    <property type="entry name" value="Peptidase_C_arc/bac"/>
</dbReference>
<dbReference type="InterPro" id="IPR013661">
    <property type="entry name" value="Peptidase_M9_N_dom"/>
</dbReference>
<evidence type="ECO:0000256" key="3">
    <source>
        <dbReference type="ARBA" id="ARBA00001947"/>
    </source>
</evidence>
<dbReference type="CDD" id="cd00146">
    <property type="entry name" value="PKD"/>
    <property type="match status" value="1"/>
</dbReference>
<dbReference type="InterPro" id="IPR013783">
    <property type="entry name" value="Ig-like_fold"/>
</dbReference>
<keyword evidence="8" id="KW-0479">Metal-binding</keyword>
<evidence type="ECO:0000256" key="13">
    <source>
        <dbReference type="ARBA" id="ARBA00023026"/>
    </source>
</evidence>
<dbReference type="SMART" id="SM00089">
    <property type="entry name" value="PKD"/>
    <property type="match status" value="1"/>
</dbReference>
<dbReference type="GO" id="GO:0005975">
    <property type="term" value="P:carbohydrate metabolic process"/>
    <property type="evidence" value="ECO:0007669"/>
    <property type="project" value="UniProtKB-ARBA"/>
</dbReference>
<dbReference type="Gene3D" id="2.60.120.380">
    <property type="match status" value="1"/>
</dbReference>
<feature type="chain" id="PRO_5031134087" description="microbial collagenase" evidence="18">
    <location>
        <begin position="32"/>
        <end position="832"/>
    </location>
</feature>
<evidence type="ECO:0000256" key="10">
    <source>
        <dbReference type="ARBA" id="ARBA00022801"/>
    </source>
</evidence>
<feature type="compositionally biased region" description="Basic and acidic residues" evidence="17">
    <location>
        <begin position="58"/>
        <end position="70"/>
    </location>
</feature>
<dbReference type="EMBL" id="JABBXF010000104">
    <property type="protein sequence ID" value="NVK82048.1"/>
    <property type="molecule type" value="Genomic_DNA"/>
</dbReference>
<evidence type="ECO:0000259" key="19">
    <source>
        <dbReference type="PROSITE" id="PS50093"/>
    </source>
</evidence>
<evidence type="ECO:0000256" key="14">
    <source>
        <dbReference type="ARBA" id="ARBA00023049"/>
    </source>
</evidence>
<evidence type="ECO:0000256" key="4">
    <source>
        <dbReference type="ARBA" id="ARBA00004613"/>
    </source>
</evidence>
<dbReference type="InterPro" id="IPR035986">
    <property type="entry name" value="PKD_dom_sf"/>
</dbReference>
<evidence type="ECO:0000256" key="12">
    <source>
        <dbReference type="ARBA" id="ARBA00022837"/>
    </source>
</evidence>
<comment type="subcellular location">
    <subcellularLocation>
        <location evidence="4">Secreted</location>
    </subcellularLocation>
</comment>
<evidence type="ECO:0000256" key="6">
    <source>
        <dbReference type="ARBA" id="ARBA00022525"/>
    </source>
</evidence>
<reference evidence="20 21" key="1">
    <citation type="submission" date="2020-04" db="EMBL/GenBank/DDBJ databases">
        <title>Draft Genome Sequence of Streptomyces morookaense DSM 40503, an 8-azaguanine-producing strain.</title>
        <authorList>
            <person name="Qi J."/>
            <person name="Gao J.-M."/>
        </authorList>
    </citation>
    <scope>NUCLEOTIDE SEQUENCE [LARGE SCALE GENOMIC DNA]</scope>
    <source>
        <strain evidence="20 21">DSM 40503</strain>
    </source>
</reference>
<dbReference type="Gene3D" id="2.60.40.10">
    <property type="entry name" value="Immunoglobulins"/>
    <property type="match status" value="1"/>
</dbReference>
<feature type="domain" description="PKD" evidence="19">
    <location>
        <begin position="642"/>
        <end position="719"/>
    </location>
</feature>
<comment type="caution">
    <text evidence="20">The sequence shown here is derived from an EMBL/GenBank/DDBJ whole genome shotgun (WGS) entry which is preliminary data.</text>
</comment>
<dbReference type="Gene3D" id="1.10.390.20">
    <property type="match status" value="1"/>
</dbReference>
<keyword evidence="15" id="KW-0865">Zymogen</keyword>
<keyword evidence="21" id="KW-1185">Reference proteome</keyword>
<dbReference type="EC" id="3.4.24.3" evidence="5"/>
<dbReference type="InterPro" id="IPR022409">
    <property type="entry name" value="PKD/Chitinase_dom"/>
</dbReference>
<feature type="compositionally biased region" description="Basic and acidic residues" evidence="17">
    <location>
        <begin position="83"/>
        <end position="94"/>
    </location>
</feature>
<dbReference type="GO" id="GO:0004222">
    <property type="term" value="F:metalloendopeptidase activity"/>
    <property type="evidence" value="ECO:0007669"/>
    <property type="project" value="UniProtKB-EC"/>
</dbReference>
<evidence type="ECO:0000256" key="1">
    <source>
        <dbReference type="ARBA" id="ARBA00000424"/>
    </source>
</evidence>